<feature type="region of interest" description="Disordered" evidence="1">
    <location>
        <begin position="135"/>
        <end position="238"/>
    </location>
</feature>
<dbReference type="OrthoDB" id="3646776at2759"/>
<reference evidence="2 3" key="1">
    <citation type="submission" date="2015-10" db="EMBL/GenBank/DDBJ databases">
        <title>The cercosporin biosynthetic gene cluster was horizontally transferred to several fungal lineages and shown to be expanded in Cercospora beticola based on microsynteny with recipient genomes.</title>
        <authorList>
            <person name="De Jonge R."/>
            <person name="Ebert M.K."/>
            <person name="Suttle J.C."/>
            <person name="Jurick Ii W.M."/>
            <person name="Secor G.A."/>
            <person name="Thomma B.P."/>
            <person name="Van De Peer Y."/>
            <person name="Bolton M.D."/>
        </authorList>
    </citation>
    <scope>NUCLEOTIDE SEQUENCE [LARGE SCALE GENOMIC DNA]</scope>
    <source>
        <strain evidence="2 3">09-40</strain>
    </source>
</reference>
<protein>
    <submittedName>
        <fullName evidence="2">Uncharacterized protein</fullName>
    </submittedName>
</protein>
<name>A0A2G5HNU7_CERBT</name>
<proteinExistence type="predicted"/>
<accession>A0A2G5HNU7</accession>
<gene>
    <name evidence="2" type="ORF">CB0940_05234</name>
</gene>
<dbReference type="EMBL" id="LKMD01000105">
    <property type="protein sequence ID" value="PIA93872.1"/>
    <property type="molecule type" value="Genomic_DNA"/>
</dbReference>
<evidence type="ECO:0000313" key="3">
    <source>
        <dbReference type="Proteomes" id="UP000230605"/>
    </source>
</evidence>
<sequence length="508" mass="56375">MAPRTRSTAMRLVEDVSEEEEEEEEEVPYSSDNEIDPETGDPLPFTSAHKRKVERENNFPPGALTEAYRWTFKHQLPNVIEYLRLELELGEVKKAERKAAMRKIKEEKKKAAREQNKECVITVGDRVEAMRRSAIRKRDAQSLSHGKVPTPVQRGGVKRKGPVRVPQVTVPSDDEAENVELADEIVEEEEEDDDEEIETEGDDFEEFAPEPVDYYTDEDEDEDDDEIEEIPAPAPRPRFDYAVPAASVYGNPTSLGTWNHPSSLRPAYQPGVPGPAYRSRFLQPNVGGGSTLPTPLSARSPLFGNVPRADSTTLGRGLGAASPVVSNNGGLFGSRPVASSYPSSFNGGGGNGLFANAPSSTGATVGSYGRPAAARSYGEEYGDLDEATIRAIREARRARAGNYYGGSRARFTLPCFSKGKKQTPVERRAEPGKVDELKRRDAMRKNSVDRPHLKGSTTESNVKRSNAQRMNSQNRPHPAEVRFRNPDGVRRKPAVRYKDGERPRYYVN</sequence>
<evidence type="ECO:0000256" key="1">
    <source>
        <dbReference type="SAM" id="MobiDB-lite"/>
    </source>
</evidence>
<feature type="compositionally biased region" description="Polar residues" evidence="1">
    <location>
        <begin position="455"/>
        <end position="475"/>
    </location>
</feature>
<dbReference type="Proteomes" id="UP000230605">
    <property type="component" value="Chromosome 4"/>
</dbReference>
<comment type="caution">
    <text evidence="2">The sequence shown here is derived from an EMBL/GenBank/DDBJ whole genome shotgun (WGS) entry which is preliminary data.</text>
</comment>
<organism evidence="2 3">
    <name type="scientific">Cercospora beticola</name>
    <name type="common">Sugarbeet leaf spot fungus</name>
    <dbReference type="NCBI Taxonomy" id="122368"/>
    <lineage>
        <taxon>Eukaryota</taxon>
        <taxon>Fungi</taxon>
        <taxon>Dikarya</taxon>
        <taxon>Ascomycota</taxon>
        <taxon>Pezizomycotina</taxon>
        <taxon>Dothideomycetes</taxon>
        <taxon>Dothideomycetidae</taxon>
        <taxon>Mycosphaerellales</taxon>
        <taxon>Mycosphaerellaceae</taxon>
        <taxon>Cercospora</taxon>
    </lineage>
</organism>
<feature type="compositionally biased region" description="Basic and acidic residues" evidence="1">
    <location>
        <begin position="423"/>
        <end position="452"/>
    </location>
</feature>
<feature type="region of interest" description="Disordered" evidence="1">
    <location>
        <begin position="1"/>
        <end position="59"/>
    </location>
</feature>
<feature type="region of interest" description="Disordered" evidence="1">
    <location>
        <begin position="415"/>
        <end position="508"/>
    </location>
</feature>
<feature type="compositionally biased region" description="Acidic residues" evidence="1">
    <location>
        <begin position="15"/>
        <end position="39"/>
    </location>
</feature>
<feature type="compositionally biased region" description="Acidic residues" evidence="1">
    <location>
        <begin position="172"/>
        <end position="208"/>
    </location>
</feature>
<evidence type="ECO:0000313" key="2">
    <source>
        <dbReference type="EMBL" id="PIA93872.1"/>
    </source>
</evidence>
<feature type="compositionally biased region" description="Basic and acidic residues" evidence="1">
    <location>
        <begin position="477"/>
        <end position="508"/>
    </location>
</feature>
<dbReference type="AlphaFoldDB" id="A0A2G5HNU7"/>
<feature type="compositionally biased region" description="Acidic residues" evidence="1">
    <location>
        <begin position="215"/>
        <end position="229"/>
    </location>
</feature>